<name>A0A1P8U831_9MICO</name>
<organism evidence="1 2">
    <name type="scientific">Microbacterium aurum</name>
    <dbReference type="NCBI Taxonomy" id="36805"/>
    <lineage>
        <taxon>Bacteria</taxon>
        <taxon>Bacillati</taxon>
        <taxon>Actinomycetota</taxon>
        <taxon>Actinomycetes</taxon>
        <taxon>Micrococcales</taxon>
        <taxon>Microbacteriaceae</taxon>
        <taxon>Microbacterium</taxon>
    </lineage>
</organism>
<evidence type="ECO:0000313" key="1">
    <source>
        <dbReference type="EMBL" id="APZ34264.1"/>
    </source>
</evidence>
<evidence type="ECO:0000313" key="2">
    <source>
        <dbReference type="Proteomes" id="UP000187185"/>
    </source>
</evidence>
<dbReference type="Proteomes" id="UP000187185">
    <property type="component" value="Chromosome"/>
</dbReference>
<sequence>MTIRHQAQQIRTDYLTVRDTVADAFRAPRPAPETESRTAFVRVDPWNDPALQADDADEQFEGWCSQSAFRADRVECETGADCFLSQDANTAACGDPSTNTWTPYRILAPVQPAIDDGSEPTLSPVGLRLVNGAWCTFHSGGPDVAVEGWGGSAGECVEPGGVAYPFWSTYPSGPLGQPYLFELGGSGYLRIAVREGTPDAPDYEDVAQIFY</sequence>
<proteinExistence type="predicted"/>
<gene>
    <name evidence="1" type="ORF">BOH66_08420</name>
</gene>
<dbReference type="EMBL" id="CP018762">
    <property type="protein sequence ID" value="APZ34264.1"/>
    <property type="molecule type" value="Genomic_DNA"/>
</dbReference>
<reference evidence="1 2" key="1">
    <citation type="submission" date="2016-12" db="EMBL/GenBank/DDBJ databases">
        <title>Complete genome sequence of Microbacterium aurum KACC 15219.</title>
        <authorList>
            <person name="Jung Y."/>
            <person name="Shin J.-H."/>
            <person name="Lee Y.-J."/>
            <person name="Yi H."/>
            <person name="Bahn Y.-S."/>
            <person name="Kim J.F."/>
            <person name="Lee D.-W."/>
        </authorList>
    </citation>
    <scope>NUCLEOTIDE SEQUENCE [LARGE SCALE GENOMIC DNA]</scope>
    <source>
        <strain evidence="1 2">KACC 15219</strain>
    </source>
</reference>
<protein>
    <submittedName>
        <fullName evidence="1">Uncharacterized protein</fullName>
    </submittedName>
</protein>
<keyword evidence="2" id="KW-1185">Reference proteome</keyword>
<dbReference type="KEGG" id="maur:BOH66_08420"/>
<accession>A0A1P8U831</accession>
<dbReference type="AlphaFoldDB" id="A0A1P8U831"/>